<evidence type="ECO:0000313" key="2">
    <source>
        <dbReference type="EMBL" id="KAK3593035.1"/>
    </source>
</evidence>
<comment type="caution">
    <text evidence="2">The sequence shown here is derived from an EMBL/GenBank/DDBJ whole genome shotgun (WGS) entry which is preliminary data.</text>
</comment>
<protein>
    <recommendedName>
        <fullName evidence="1">DZIP3-like HEPN domain-containing protein</fullName>
    </recommendedName>
</protein>
<sequence>MENESLNWFRFGKCLVDAGNKVLQRYLYFYASTYSLSGYYDVWKKKAKDHCHSDDMIVLWHSLNKQRVLLDVTSQQVFQPLTSKWKKSVKGPPMEIKKQLSTLESWKIDLQDVISKNPAQQHTLGKFLDEIQELAKEHSLLFTTVRNWTKDYIHQCHMNQVDLLHWIEKHNERTSSLLLTFLQTLDLIIQQGSEDLKDALKTCQKDEGNSFSELKTSLQTIFISWQSVIDNLIGSWATNIPNCLNQTLLQDLLTDMRNNILYVHKTCQVDVNDICTTWHKNLQKELAELNHQLQQVGESTGDLQNLARKWHGELKAFPSVSELQIKEFFLSKKTDLQNLRKCQTITERQWSLMFPSQGSINLQIFDITLSSALLRNIVPIFPPELGWSGEILDSDHSMGADLMRLKNIRNDYVGHISHLALSNSNFEKIWAILETILHRLSMSLGIGFWQEIQQTIMELETRSFDAHEEMKLQHELLNCFKSDSGQMQEKLESFWHAQEEQLQNLSDQNVVLLSETQHLNTKIGNMSEEIIIPRLAGLEKVFENIQRYMTDNHGSSADRMLNL</sequence>
<reference evidence="2" key="3">
    <citation type="submission" date="2023-05" db="EMBL/GenBank/DDBJ databases">
        <authorList>
            <person name="Smith C.H."/>
        </authorList>
    </citation>
    <scope>NUCLEOTIDE SEQUENCE</scope>
    <source>
        <strain evidence="2">CHS0354</strain>
        <tissue evidence="2">Mantle</tissue>
    </source>
</reference>
<dbReference type="Proteomes" id="UP001195483">
    <property type="component" value="Unassembled WGS sequence"/>
</dbReference>
<evidence type="ECO:0000313" key="3">
    <source>
        <dbReference type="Proteomes" id="UP001195483"/>
    </source>
</evidence>
<proteinExistence type="predicted"/>
<accession>A0AAE0SK69</accession>
<organism evidence="2 3">
    <name type="scientific">Potamilus streckersoni</name>
    <dbReference type="NCBI Taxonomy" id="2493646"/>
    <lineage>
        <taxon>Eukaryota</taxon>
        <taxon>Metazoa</taxon>
        <taxon>Spiralia</taxon>
        <taxon>Lophotrochozoa</taxon>
        <taxon>Mollusca</taxon>
        <taxon>Bivalvia</taxon>
        <taxon>Autobranchia</taxon>
        <taxon>Heteroconchia</taxon>
        <taxon>Palaeoheterodonta</taxon>
        <taxon>Unionida</taxon>
        <taxon>Unionoidea</taxon>
        <taxon>Unionidae</taxon>
        <taxon>Ambleminae</taxon>
        <taxon>Lampsilini</taxon>
        <taxon>Potamilus</taxon>
    </lineage>
</organism>
<gene>
    <name evidence="2" type="ORF">CHS0354_005400</name>
</gene>
<reference evidence="2" key="2">
    <citation type="journal article" date="2021" name="Genome Biol. Evol.">
        <title>Developing a high-quality reference genome for a parasitic bivalve with doubly uniparental inheritance (Bivalvia: Unionida).</title>
        <authorList>
            <person name="Smith C.H."/>
        </authorList>
    </citation>
    <scope>NUCLEOTIDE SEQUENCE</scope>
    <source>
        <strain evidence="2">CHS0354</strain>
        <tissue evidence="2">Mantle</tissue>
    </source>
</reference>
<keyword evidence="3" id="KW-1185">Reference proteome</keyword>
<dbReference type="AlphaFoldDB" id="A0AAE0SK69"/>
<reference evidence="2" key="1">
    <citation type="journal article" date="2021" name="Genome Biol. Evol.">
        <title>A High-Quality Reference Genome for a Parasitic Bivalve with Doubly Uniparental Inheritance (Bivalvia: Unionida).</title>
        <authorList>
            <person name="Smith C.H."/>
        </authorList>
    </citation>
    <scope>NUCLEOTIDE SEQUENCE</scope>
    <source>
        <strain evidence="2">CHS0354</strain>
    </source>
</reference>
<feature type="domain" description="DZIP3-like HEPN" evidence="1">
    <location>
        <begin position="325"/>
        <end position="469"/>
    </location>
</feature>
<dbReference type="InterPro" id="IPR041249">
    <property type="entry name" value="HEPN_DZIP3"/>
</dbReference>
<dbReference type="Pfam" id="PF18738">
    <property type="entry name" value="HEPN_DZIP3"/>
    <property type="match status" value="1"/>
</dbReference>
<dbReference type="EMBL" id="JAEAOA010000379">
    <property type="protein sequence ID" value="KAK3593035.1"/>
    <property type="molecule type" value="Genomic_DNA"/>
</dbReference>
<name>A0AAE0SK69_9BIVA</name>
<evidence type="ECO:0000259" key="1">
    <source>
        <dbReference type="Pfam" id="PF18738"/>
    </source>
</evidence>